<dbReference type="AlphaFoldDB" id="A0A914CUG2"/>
<name>A0A914CUG2_9BILA</name>
<organism evidence="2 3">
    <name type="scientific">Acrobeloides nanus</name>
    <dbReference type="NCBI Taxonomy" id="290746"/>
    <lineage>
        <taxon>Eukaryota</taxon>
        <taxon>Metazoa</taxon>
        <taxon>Ecdysozoa</taxon>
        <taxon>Nematoda</taxon>
        <taxon>Chromadorea</taxon>
        <taxon>Rhabditida</taxon>
        <taxon>Tylenchina</taxon>
        <taxon>Cephalobomorpha</taxon>
        <taxon>Cephaloboidea</taxon>
        <taxon>Cephalobidae</taxon>
        <taxon>Acrobeloides</taxon>
    </lineage>
</organism>
<evidence type="ECO:0000256" key="1">
    <source>
        <dbReference type="SAM" id="MobiDB-lite"/>
    </source>
</evidence>
<reference evidence="3" key="1">
    <citation type="submission" date="2022-11" db="UniProtKB">
        <authorList>
            <consortium name="WormBaseParasite"/>
        </authorList>
    </citation>
    <scope>IDENTIFICATION</scope>
</reference>
<evidence type="ECO:0000313" key="2">
    <source>
        <dbReference type="Proteomes" id="UP000887540"/>
    </source>
</evidence>
<sequence>MIDNSLVTGEELNNTTSSSSLSIGAFTSRQDFLNGLNNIGNYAGKLRLDSWLQEAATRFPSSSSTTTSFIVILNHHFSFALPADQGVAAAASLATNLQRRGQFTLIALRPNTMAMSRLYSITPNFVEWNDLPGIPLTVILALRAGTMGGGSRGETTKGWTTPDYEYSGSGSGENQGSGGSQGNTTKGWTTPDYEGSGGSQGNTTKGWTTPDYEGSGIGGSGGYQGETTKGWTTPDYKGSGGGGSQGNTTKVWPYWWTTPDYKSSSGGGSQGNTTKGPYWLPYWNVPAKVVFQNH</sequence>
<feature type="region of interest" description="Disordered" evidence="1">
    <location>
        <begin position="147"/>
        <end position="251"/>
    </location>
</feature>
<dbReference type="WBParaSite" id="ACRNAN_scaffold14437.g22364.t1">
    <property type="protein sequence ID" value="ACRNAN_scaffold14437.g22364.t1"/>
    <property type="gene ID" value="ACRNAN_scaffold14437.g22364"/>
</dbReference>
<protein>
    <submittedName>
        <fullName evidence="3">Uncharacterized protein</fullName>
    </submittedName>
</protein>
<dbReference type="Proteomes" id="UP000887540">
    <property type="component" value="Unplaced"/>
</dbReference>
<proteinExistence type="predicted"/>
<keyword evidence="2" id="KW-1185">Reference proteome</keyword>
<feature type="compositionally biased region" description="Gly residues" evidence="1">
    <location>
        <begin position="169"/>
        <end position="181"/>
    </location>
</feature>
<evidence type="ECO:0000313" key="3">
    <source>
        <dbReference type="WBParaSite" id="ACRNAN_scaffold14437.g22364.t1"/>
    </source>
</evidence>
<accession>A0A914CUG2</accession>
<feature type="compositionally biased region" description="Gly residues" evidence="1">
    <location>
        <begin position="215"/>
        <end position="224"/>
    </location>
</feature>